<feature type="domain" description="Helicase ATP-binding" evidence="7">
    <location>
        <begin position="408"/>
        <end position="603"/>
    </location>
</feature>
<keyword evidence="4" id="KW-0378">Hydrolase</keyword>
<dbReference type="InterPro" id="IPR001650">
    <property type="entry name" value="Helicase_C-like"/>
</dbReference>
<evidence type="ECO:0000313" key="9">
    <source>
        <dbReference type="EMBL" id="OQD65690.1"/>
    </source>
</evidence>
<dbReference type="PROSITE" id="PS51194">
    <property type="entry name" value="HELICASE_CTER"/>
    <property type="match status" value="1"/>
</dbReference>
<dbReference type="AlphaFoldDB" id="A0A1V6NM16"/>
<dbReference type="Pfam" id="PF00271">
    <property type="entry name" value="Helicase_C"/>
    <property type="match status" value="1"/>
</dbReference>
<dbReference type="GO" id="GO:0016787">
    <property type="term" value="F:hydrolase activity"/>
    <property type="evidence" value="ECO:0007669"/>
    <property type="project" value="UniProtKB-KW"/>
</dbReference>
<dbReference type="InterPro" id="IPR027417">
    <property type="entry name" value="P-loop_NTPase"/>
</dbReference>
<reference evidence="9" key="1">
    <citation type="submission" date="2016-08" db="EMBL/GenBank/DDBJ databases">
        <title>Uncovering the secondary metabolism of Penicillium species provides insights into the evolution of 6-MSA pathways.</title>
        <authorList>
            <person name="Nielsen J.C."/>
            <person name="Nielsen J."/>
        </authorList>
    </citation>
    <scope>NUCLEOTIDE SEQUENCE [LARGE SCALE GENOMIC DNA]</scope>
    <source>
        <strain evidence="9">IBT 4502</strain>
    </source>
</reference>
<keyword evidence="5" id="KW-0862">Zinc</keyword>
<dbReference type="Proteomes" id="UP000191408">
    <property type="component" value="Unassembled WGS sequence"/>
</dbReference>
<organism evidence="9 10">
    <name type="scientific">Penicillium polonicum</name>
    <dbReference type="NCBI Taxonomy" id="60169"/>
    <lineage>
        <taxon>Eukaryota</taxon>
        <taxon>Fungi</taxon>
        <taxon>Dikarya</taxon>
        <taxon>Ascomycota</taxon>
        <taxon>Pezizomycotina</taxon>
        <taxon>Eurotiomycetes</taxon>
        <taxon>Eurotiomycetidae</taxon>
        <taxon>Eurotiales</taxon>
        <taxon>Aspergillaceae</taxon>
        <taxon>Penicillium</taxon>
    </lineage>
</organism>
<dbReference type="GO" id="GO:0005524">
    <property type="term" value="F:ATP binding"/>
    <property type="evidence" value="ECO:0007669"/>
    <property type="project" value="UniProtKB-KW"/>
</dbReference>
<protein>
    <recommendedName>
        <fullName evidence="11">Helicase ATP-binding domain-containing protein</fullName>
    </recommendedName>
</protein>
<evidence type="ECO:0000256" key="5">
    <source>
        <dbReference type="ARBA" id="ARBA00022833"/>
    </source>
</evidence>
<dbReference type="SMART" id="SM00490">
    <property type="entry name" value="HELICc"/>
    <property type="match status" value="1"/>
</dbReference>
<dbReference type="InterPro" id="IPR038718">
    <property type="entry name" value="SNF2-like_sf"/>
</dbReference>
<evidence type="ECO:0000256" key="4">
    <source>
        <dbReference type="ARBA" id="ARBA00022801"/>
    </source>
</evidence>
<dbReference type="GO" id="GO:0008094">
    <property type="term" value="F:ATP-dependent activity, acting on DNA"/>
    <property type="evidence" value="ECO:0007669"/>
    <property type="project" value="TreeGrafter"/>
</dbReference>
<keyword evidence="3" id="KW-0863">Zinc-finger</keyword>
<proteinExistence type="predicted"/>
<evidence type="ECO:0000256" key="1">
    <source>
        <dbReference type="ARBA" id="ARBA00022723"/>
    </source>
</evidence>
<dbReference type="PANTHER" id="PTHR45626">
    <property type="entry name" value="TRANSCRIPTION TERMINATION FACTOR 2-RELATED"/>
    <property type="match status" value="1"/>
</dbReference>
<dbReference type="InterPro" id="IPR017907">
    <property type="entry name" value="Znf_RING_CS"/>
</dbReference>
<dbReference type="InterPro" id="IPR049730">
    <property type="entry name" value="SNF2/RAD54-like_C"/>
</dbReference>
<evidence type="ECO:0000259" key="7">
    <source>
        <dbReference type="PROSITE" id="PS51192"/>
    </source>
</evidence>
<evidence type="ECO:0008006" key="11">
    <source>
        <dbReference type="Google" id="ProtNLM"/>
    </source>
</evidence>
<evidence type="ECO:0000256" key="3">
    <source>
        <dbReference type="ARBA" id="ARBA00022771"/>
    </source>
</evidence>
<dbReference type="SMART" id="SM00487">
    <property type="entry name" value="DEXDc"/>
    <property type="match status" value="1"/>
</dbReference>
<dbReference type="EMBL" id="MDYM01000005">
    <property type="protein sequence ID" value="OQD65690.1"/>
    <property type="molecule type" value="Genomic_DNA"/>
</dbReference>
<name>A0A1V6NM16_PENPO</name>
<evidence type="ECO:0000259" key="8">
    <source>
        <dbReference type="PROSITE" id="PS51194"/>
    </source>
</evidence>
<evidence type="ECO:0000256" key="2">
    <source>
        <dbReference type="ARBA" id="ARBA00022741"/>
    </source>
</evidence>
<dbReference type="PROSITE" id="PS51192">
    <property type="entry name" value="HELICASE_ATP_BIND_1"/>
    <property type="match status" value="1"/>
</dbReference>
<comment type="caution">
    <text evidence="9">The sequence shown here is derived from an EMBL/GenBank/DDBJ whole genome shotgun (WGS) entry which is preliminary data.</text>
</comment>
<dbReference type="PROSITE" id="PS00518">
    <property type="entry name" value="ZF_RING_1"/>
    <property type="match status" value="1"/>
</dbReference>
<gene>
    <name evidence="9" type="ORF">PENPOL_c005G00088</name>
</gene>
<dbReference type="InterPro" id="IPR014001">
    <property type="entry name" value="Helicase_ATP-bd"/>
</dbReference>
<keyword evidence="2" id="KW-0547">Nucleotide-binding</keyword>
<dbReference type="STRING" id="60169.A0A1V6NM16"/>
<dbReference type="SUPFAM" id="SSF52540">
    <property type="entry name" value="P-loop containing nucleoside triphosphate hydrolases"/>
    <property type="match status" value="2"/>
</dbReference>
<dbReference type="PANTHER" id="PTHR45626:SF52">
    <property type="entry name" value="SINGLE-STRANDED DNA-DEPENDENT ATPASE (EUROFUNG)"/>
    <property type="match status" value="1"/>
</dbReference>
<keyword evidence="10" id="KW-1185">Reference proteome</keyword>
<dbReference type="Pfam" id="PF00176">
    <property type="entry name" value="SNF2-rel_dom"/>
    <property type="match status" value="1"/>
</dbReference>
<keyword evidence="1" id="KW-0479">Metal-binding</keyword>
<dbReference type="Gene3D" id="3.40.50.300">
    <property type="entry name" value="P-loop containing nucleotide triphosphate hydrolases"/>
    <property type="match status" value="1"/>
</dbReference>
<accession>A0A1V6NM16</accession>
<dbReference type="Gene3D" id="3.40.50.10810">
    <property type="entry name" value="Tandem AAA-ATPase domain"/>
    <property type="match status" value="1"/>
</dbReference>
<dbReference type="GO" id="GO:0005634">
    <property type="term" value="C:nucleus"/>
    <property type="evidence" value="ECO:0007669"/>
    <property type="project" value="TreeGrafter"/>
</dbReference>
<dbReference type="InterPro" id="IPR050628">
    <property type="entry name" value="SNF2_RAD54_helicase_TF"/>
</dbReference>
<dbReference type="GO" id="GO:0006281">
    <property type="term" value="P:DNA repair"/>
    <property type="evidence" value="ECO:0007669"/>
    <property type="project" value="TreeGrafter"/>
</dbReference>
<evidence type="ECO:0000256" key="6">
    <source>
        <dbReference type="ARBA" id="ARBA00022840"/>
    </source>
</evidence>
<sequence>MDCRLWLAPSRPGLKRSTYENIAAPAIQTDRTMSLKRYLTFTNDGGSSDGNLWHDDEPRARRRLAMPDTGSPDLLSGVELESDIFSHDLFPVPEFPAQHIGPDIQPERPSLDDAQLRPTVIILPSEEPGNTFATQEDLMTDLETGVIEEQVCFGMLVHEKVKLVGKGEHLRQKIAALQESIISRQVFQIQLSSDGEIFLMFPDATELGYLSERMKRTLEPLMGSPHFELETWNTLNPIMDALSKAKTSAEAAIRVDIHVYGLENLRDQVGRQLSKGNLFLQHPDMCRPGIRYENPHILRFDDIEDSDVQEETNAAEDEGEIDVSFECDTKFDETIATVFQSLRRPDKLNRLKKTGNLIGSLYPHQEEALDFMTQRETGEITAEYRLWQPKTIGAEQVFSHVITHDQRQDKPDESGGGILADEMGMGKSLTTLVLIGKTTRDAHQWAAHGDTLPKSSLAGKPCRATLLIVPQQCTLTSQHVLINVWAREIDNHLKGSLKMMIYHGRTRKSLLADIDHYDLVITTYNTLAREHDGKLLGKGKSPLHDFIWYRVVLDEAHIIRRRETTFHKAVFNLEAKSRWCLSGTPIQNSLGDLASLLAFLKIRPFHEPRTFRDWIGRPFEEKRTKQRAIQRLTALLNAICLRRTIDRVEIPGKKQETRIVQFSSEERAQYDRTYLTMQRYILQQAGEYNQQTAFGMFQVILQLRSFCNHGTYQHELSWIPRNQMDDEVDPLPIVPRHRWPDYTKDCKHVLCDECAQRNNQATDPAGELHCPLCESLRGPQLNRYVLPGSKPMEAGSSSRFTGQSSKMQALLSDVLRNLDQTKSIVFSCWTRTLDLIAKHFTEAGILFERIDGRTKPAQRQEYLDSFNSSLQIPVLIMTTGTGAFGLNLQSVNRVFIVEPQWNPSMEDQAISRAIRLGQEQQVVVVRYCVKNSIEEDMCTQQTHKLKISKMDFGKELISVPQQSSAGNGA</sequence>
<dbReference type="CDD" id="cd18793">
    <property type="entry name" value="SF2_C_SNF"/>
    <property type="match status" value="1"/>
</dbReference>
<dbReference type="GO" id="GO:0008270">
    <property type="term" value="F:zinc ion binding"/>
    <property type="evidence" value="ECO:0007669"/>
    <property type="project" value="UniProtKB-KW"/>
</dbReference>
<evidence type="ECO:0000313" key="10">
    <source>
        <dbReference type="Proteomes" id="UP000191408"/>
    </source>
</evidence>
<keyword evidence="6" id="KW-0067">ATP-binding</keyword>
<feature type="domain" description="Helicase C-terminal" evidence="8">
    <location>
        <begin position="810"/>
        <end position="965"/>
    </location>
</feature>
<dbReference type="InterPro" id="IPR000330">
    <property type="entry name" value="SNF2_N"/>
</dbReference>
<dbReference type="CDD" id="cd18008">
    <property type="entry name" value="DEXDc_SHPRH-like"/>
    <property type="match status" value="1"/>
</dbReference>
<dbReference type="OrthoDB" id="448448at2759"/>